<sequence length="575" mass="62597">MTRVAAYPQCCHPKIMSLLEFCSRRSPVVCTNGCVASSQPLATNIGLDILKKGGNAVDAAVSVAAALNVTEPCSTGIGGDCFCLYYDMSTKQVHGLNGSGRSPGSLTTELLKNQGFNEANPLPPFHAHNVTVPGAAAGWCDAVTLYGSKKLSMGQIFQPAIELAERGFPVSEVTAYHWKQGVDVLQAHGNKHGENLLIHGQAPDHGQVFSNPFLANTFKELARSGKKGFYEGRVAEAIVEIVRSNGGLLDLEDLKNHVTEEVKPVFTNYKGVNVWEIPPNGQGITALIALNILENFNVKDMGHDSVDYLHVLIEALKLSFSDAFWFCTDPEKVPVPTKELLSKSYAKERAKLINSQWANVKYKHGNAFPVGRDTVYFTVVDAQGNACSFINSNYMGFGTGLVPNGCGFTLQNRGANFSLSPGHPNCLAPKKRPYHTIIPALATTADTGELLCSFGVMGGFMQPQGHVQVLLNMLEFGMNPQAALDAPRFYLEHLKRTGTWNLELEDGIPRFVAEDLRARGHVVRWPRTGHNRSMFGRGQIITKGDWWKSWGSLSPKSDVLWAGSDPRGDGCAMGY</sequence>
<dbReference type="Gene3D" id="3.60.20.40">
    <property type="match status" value="1"/>
</dbReference>
<evidence type="ECO:0000313" key="5">
    <source>
        <dbReference type="Proteomes" id="UP000694392"/>
    </source>
</evidence>
<proteinExistence type="inferred from homology"/>
<dbReference type="NCBIfam" id="TIGR00066">
    <property type="entry name" value="g_glut_trans"/>
    <property type="match status" value="1"/>
</dbReference>
<dbReference type="GeneTree" id="ENSGT00940000165445"/>
<comment type="similarity">
    <text evidence="1">Belongs to the gamma-glutamyltransferase family.</text>
</comment>
<dbReference type="InterPro" id="IPR043137">
    <property type="entry name" value="GGT_ssub_C"/>
</dbReference>
<reference evidence="4" key="2">
    <citation type="submission" date="2025-09" db="UniProtKB">
        <authorList>
            <consortium name="Ensembl"/>
        </authorList>
    </citation>
    <scope>IDENTIFICATION</scope>
</reference>
<dbReference type="PANTHER" id="PTHR43881">
    <property type="entry name" value="GAMMA-GLUTAMYLTRANSPEPTIDASE (AFU_ORTHOLOGUE AFUA_4G13580)"/>
    <property type="match status" value="1"/>
</dbReference>
<accession>A0A8D0GN44</accession>
<dbReference type="GO" id="GO:0036374">
    <property type="term" value="F:glutathione hydrolase activity"/>
    <property type="evidence" value="ECO:0007669"/>
    <property type="project" value="InterPro"/>
</dbReference>
<evidence type="ECO:0000313" key="4">
    <source>
        <dbReference type="Ensembl" id="ENSSPUP00000009384.1"/>
    </source>
</evidence>
<dbReference type="InterPro" id="IPR029055">
    <property type="entry name" value="Ntn_hydrolases_N"/>
</dbReference>
<dbReference type="OMA" id="EGNMVSY"/>
<dbReference type="GO" id="GO:0006751">
    <property type="term" value="P:glutathione catabolic process"/>
    <property type="evidence" value="ECO:0007669"/>
    <property type="project" value="InterPro"/>
</dbReference>
<dbReference type="Ensembl" id="ENSSPUT00000010011.1">
    <property type="protein sequence ID" value="ENSSPUP00000009384.1"/>
    <property type="gene ID" value="ENSSPUG00000007275.1"/>
</dbReference>
<evidence type="ECO:0008006" key="6">
    <source>
        <dbReference type="Google" id="ProtNLM"/>
    </source>
</evidence>
<evidence type="ECO:0000256" key="2">
    <source>
        <dbReference type="PIRSR" id="PIRSR600101-1"/>
    </source>
</evidence>
<organism evidence="4 5">
    <name type="scientific">Sphenodon punctatus</name>
    <name type="common">Tuatara</name>
    <name type="synonym">Hatteria punctata</name>
    <dbReference type="NCBI Taxonomy" id="8508"/>
    <lineage>
        <taxon>Eukaryota</taxon>
        <taxon>Metazoa</taxon>
        <taxon>Chordata</taxon>
        <taxon>Craniata</taxon>
        <taxon>Vertebrata</taxon>
        <taxon>Euteleostomi</taxon>
        <taxon>Lepidosauria</taxon>
        <taxon>Sphenodontia</taxon>
        <taxon>Sphenodontidae</taxon>
        <taxon>Sphenodon</taxon>
    </lineage>
</organism>
<keyword evidence="5" id="KW-1185">Reference proteome</keyword>
<dbReference type="Proteomes" id="UP000694392">
    <property type="component" value="Unplaced"/>
</dbReference>
<dbReference type="PRINTS" id="PR01210">
    <property type="entry name" value="GGTRANSPTASE"/>
</dbReference>
<evidence type="ECO:0000256" key="1">
    <source>
        <dbReference type="ARBA" id="ARBA00009381"/>
    </source>
</evidence>
<evidence type="ECO:0000256" key="3">
    <source>
        <dbReference type="PIRSR" id="PIRSR600101-2"/>
    </source>
</evidence>
<dbReference type="Gene3D" id="1.10.246.230">
    <property type="match status" value="1"/>
</dbReference>
<dbReference type="PANTHER" id="PTHR43881:SF1">
    <property type="entry name" value="GAMMA-GLUTAMYLTRANSPEPTIDASE (AFU_ORTHOLOGUE AFUA_4G13580)"/>
    <property type="match status" value="1"/>
</dbReference>
<dbReference type="SUPFAM" id="SSF56235">
    <property type="entry name" value="N-terminal nucleophile aminohydrolases (Ntn hydrolases)"/>
    <property type="match status" value="1"/>
</dbReference>
<dbReference type="InterPro" id="IPR000101">
    <property type="entry name" value="GGT_peptidase"/>
</dbReference>
<dbReference type="InterPro" id="IPR052896">
    <property type="entry name" value="GGT-like_enzyme"/>
</dbReference>
<feature type="binding site" evidence="3">
    <location>
        <position position="459"/>
    </location>
    <ligand>
        <name>L-glutamate</name>
        <dbReference type="ChEBI" id="CHEBI:29985"/>
    </ligand>
</feature>
<feature type="active site" description="Nucleophile" evidence="2">
    <location>
        <position position="374"/>
    </location>
</feature>
<protein>
    <recommendedName>
        <fullName evidence="6">Gamma-glutamyltransferase</fullName>
    </recommendedName>
</protein>
<dbReference type="AlphaFoldDB" id="A0A8D0GN44"/>
<dbReference type="Pfam" id="PF01019">
    <property type="entry name" value="G_glu_transpept"/>
    <property type="match status" value="1"/>
</dbReference>
<reference evidence="4" key="1">
    <citation type="submission" date="2025-08" db="UniProtKB">
        <authorList>
            <consortium name="Ensembl"/>
        </authorList>
    </citation>
    <scope>IDENTIFICATION</scope>
</reference>
<name>A0A8D0GN44_SPHPU</name>